<reference evidence="2 3" key="1">
    <citation type="journal article" date="2019" name="Commun. Biol.">
        <title>The bagworm genome reveals a unique fibroin gene that provides high tensile strength.</title>
        <authorList>
            <person name="Kono N."/>
            <person name="Nakamura H."/>
            <person name="Ohtoshi R."/>
            <person name="Tomita M."/>
            <person name="Numata K."/>
            <person name="Arakawa K."/>
        </authorList>
    </citation>
    <scope>NUCLEOTIDE SEQUENCE [LARGE SCALE GENOMIC DNA]</scope>
</reference>
<evidence type="ECO:0000313" key="2">
    <source>
        <dbReference type="EMBL" id="GBP16946.1"/>
    </source>
</evidence>
<proteinExistence type="predicted"/>
<dbReference type="AlphaFoldDB" id="A0A4C1TSZ7"/>
<comment type="caution">
    <text evidence="2">The sequence shown here is derived from an EMBL/GenBank/DDBJ whole genome shotgun (WGS) entry which is preliminary data.</text>
</comment>
<name>A0A4C1TSZ7_EUMVA</name>
<dbReference type="InterPro" id="IPR000477">
    <property type="entry name" value="RT_dom"/>
</dbReference>
<accession>A0A4C1TSZ7</accession>
<dbReference type="GO" id="GO:0003964">
    <property type="term" value="F:RNA-directed DNA polymerase activity"/>
    <property type="evidence" value="ECO:0007669"/>
    <property type="project" value="UniProtKB-KW"/>
</dbReference>
<protein>
    <submittedName>
        <fullName evidence="2">RNA-directed DNA polymerase from mobile element jockey</fullName>
    </submittedName>
</protein>
<dbReference type="EMBL" id="BGZK01000083">
    <property type="protein sequence ID" value="GBP16946.1"/>
    <property type="molecule type" value="Genomic_DNA"/>
</dbReference>
<dbReference type="Proteomes" id="UP000299102">
    <property type="component" value="Unassembled WGS sequence"/>
</dbReference>
<keyword evidence="3" id="KW-1185">Reference proteome</keyword>
<dbReference type="PROSITE" id="PS50878">
    <property type="entry name" value="RT_POL"/>
    <property type="match status" value="1"/>
</dbReference>
<dbReference type="STRING" id="151549.A0A4C1TSZ7"/>
<keyword evidence="2" id="KW-0808">Transferase</keyword>
<evidence type="ECO:0000313" key="3">
    <source>
        <dbReference type="Proteomes" id="UP000299102"/>
    </source>
</evidence>
<dbReference type="OrthoDB" id="6627393at2759"/>
<dbReference type="Pfam" id="PF00078">
    <property type="entry name" value="RVT_1"/>
    <property type="match status" value="1"/>
</dbReference>
<evidence type="ECO:0000259" key="1">
    <source>
        <dbReference type="PROSITE" id="PS50878"/>
    </source>
</evidence>
<organism evidence="2 3">
    <name type="scientific">Eumeta variegata</name>
    <name type="common">Bagworm moth</name>
    <name type="synonym">Eumeta japonica</name>
    <dbReference type="NCBI Taxonomy" id="151549"/>
    <lineage>
        <taxon>Eukaryota</taxon>
        <taxon>Metazoa</taxon>
        <taxon>Ecdysozoa</taxon>
        <taxon>Arthropoda</taxon>
        <taxon>Hexapoda</taxon>
        <taxon>Insecta</taxon>
        <taxon>Pterygota</taxon>
        <taxon>Neoptera</taxon>
        <taxon>Endopterygota</taxon>
        <taxon>Lepidoptera</taxon>
        <taxon>Glossata</taxon>
        <taxon>Ditrysia</taxon>
        <taxon>Tineoidea</taxon>
        <taxon>Psychidae</taxon>
        <taxon>Oiketicinae</taxon>
        <taxon>Eumeta</taxon>
    </lineage>
</organism>
<keyword evidence="2" id="KW-0695">RNA-directed DNA polymerase</keyword>
<keyword evidence="2" id="KW-0548">Nucleotidyltransferase</keyword>
<sequence>MVMHFDLTLFQSSSRLVQDRKKADISPFTLFPPVLPAAAVIVHFHPAHLQQEHAQGHAQQTPQYLAAATAVAATRAAHSPIWNFTKRPTLISSGVDPVLCTHRRPVSLCLSRALICLVNSGDKARYRRPLSLDNTYSSMGPIRAGVPQGSTLSPLLYSVYVNNILRPSTGVQLALFADDTALYLRSNSIGNILPRLQRAIDKLTQ</sequence>
<gene>
    <name evidence="2" type="primary">pol</name>
    <name evidence="2" type="ORF">EVAR_101967_1</name>
</gene>
<feature type="domain" description="Reverse transcriptase" evidence="1">
    <location>
        <begin position="1"/>
        <end position="205"/>
    </location>
</feature>